<keyword evidence="1" id="KW-0472">Membrane</keyword>
<proteinExistence type="predicted"/>
<feature type="non-terminal residue" evidence="2">
    <location>
        <position position="1"/>
    </location>
</feature>
<sequence>SYAGLISLFGMWIRVGAILTETTVLKLRENQRMKALKNMWKVGSNDVRCEVRKWIM</sequence>
<dbReference type="Proteomes" id="UP000324800">
    <property type="component" value="Unassembled WGS sequence"/>
</dbReference>
<feature type="transmembrane region" description="Helical" evidence="1">
    <location>
        <begin position="6"/>
        <end position="27"/>
    </location>
</feature>
<protein>
    <submittedName>
        <fullName evidence="2">Uncharacterized protein</fullName>
    </submittedName>
</protein>
<evidence type="ECO:0000256" key="1">
    <source>
        <dbReference type="SAM" id="Phobius"/>
    </source>
</evidence>
<dbReference type="AlphaFoldDB" id="A0A5J4U357"/>
<keyword evidence="1" id="KW-1133">Transmembrane helix</keyword>
<accession>A0A5J4U357</accession>
<evidence type="ECO:0000313" key="2">
    <source>
        <dbReference type="EMBL" id="KAA6364718.1"/>
    </source>
</evidence>
<keyword evidence="1" id="KW-0812">Transmembrane</keyword>
<dbReference type="EMBL" id="SNRW01021300">
    <property type="protein sequence ID" value="KAA6364718.1"/>
    <property type="molecule type" value="Genomic_DNA"/>
</dbReference>
<organism evidence="2 3">
    <name type="scientific">Streblomastix strix</name>
    <dbReference type="NCBI Taxonomy" id="222440"/>
    <lineage>
        <taxon>Eukaryota</taxon>
        <taxon>Metamonada</taxon>
        <taxon>Preaxostyla</taxon>
        <taxon>Oxymonadida</taxon>
        <taxon>Streblomastigidae</taxon>
        <taxon>Streblomastix</taxon>
    </lineage>
</organism>
<gene>
    <name evidence="2" type="ORF">EZS28_039754</name>
</gene>
<name>A0A5J4U357_9EUKA</name>
<evidence type="ECO:0000313" key="3">
    <source>
        <dbReference type="Proteomes" id="UP000324800"/>
    </source>
</evidence>
<comment type="caution">
    <text evidence="2">The sequence shown here is derived from an EMBL/GenBank/DDBJ whole genome shotgun (WGS) entry which is preliminary data.</text>
</comment>
<reference evidence="2 3" key="1">
    <citation type="submission" date="2019-03" db="EMBL/GenBank/DDBJ databases">
        <title>Single cell metagenomics reveals metabolic interactions within the superorganism composed of flagellate Streblomastix strix and complex community of Bacteroidetes bacteria on its surface.</title>
        <authorList>
            <person name="Treitli S.C."/>
            <person name="Kolisko M."/>
            <person name="Husnik F."/>
            <person name="Keeling P."/>
            <person name="Hampl V."/>
        </authorList>
    </citation>
    <scope>NUCLEOTIDE SEQUENCE [LARGE SCALE GENOMIC DNA]</scope>
    <source>
        <strain evidence="2">ST1C</strain>
    </source>
</reference>